<feature type="compositionally biased region" description="Acidic residues" evidence="2">
    <location>
        <begin position="199"/>
        <end position="222"/>
    </location>
</feature>
<evidence type="ECO:0000256" key="1">
    <source>
        <dbReference type="SAM" id="Coils"/>
    </source>
</evidence>
<comment type="caution">
    <text evidence="3">The sequence shown here is derived from an EMBL/GenBank/DDBJ whole genome shotgun (WGS) entry which is preliminary data.</text>
</comment>
<dbReference type="Proteomes" id="UP001162031">
    <property type="component" value="Unassembled WGS sequence"/>
</dbReference>
<evidence type="ECO:0000313" key="4">
    <source>
        <dbReference type="Proteomes" id="UP001162031"/>
    </source>
</evidence>
<name>A0AAV0T4T7_HYABA</name>
<dbReference type="EMBL" id="CANTFL010000136">
    <property type="protein sequence ID" value="CAI5714772.1"/>
    <property type="molecule type" value="Genomic_DNA"/>
</dbReference>
<feature type="coiled-coil region" evidence="1">
    <location>
        <begin position="293"/>
        <end position="344"/>
    </location>
</feature>
<keyword evidence="4" id="KW-1185">Reference proteome</keyword>
<feature type="region of interest" description="Disordered" evidence="2">
    <location>
        <begin position="184"/>
        <end position="222"/>
    </location>
</feature>
<organism evidence="3 4">
    <name type="scientific">Hyaloperonospora brassicae</name>
    <name type="common">Brassica downy mildew</name>
    <name type="synonym">Peronospora brassicae</name>
    <dbReference type="NCBI Taxonomy" id="162125"/>
    <lineage>
        <taxon>Eukaryota</taxon>
        <taxon>Sar</taxon>
        <taxon>Stramenopiles</taxon>
        <taxon>Oomycota</taxon>
        <taxon>Peronosporomycetes</taxon>
        <taxon>Peronosporales</taxon>
        <taxon>Peronosporaceae</taxon>
        <taxon>Hyaloperonospora</taxon>
    </lineage>
</organism>
<protein>
    <recommendedName>
        <fullName evidence="5">GRIP domain-containing protein</fullName>
    </recommendedName>
</protein>
<feature type="region of interest" description="Disordered" evidence="2">
    <location>
        <begin position="34"/>
        <end position="65"/>
    </location>
</feature>
<gene>
    <name evidence="3" type="ORF">HBR001_LOCUS1305</name>
</gene>
<evidence type="ECO:0008006" key="5">
    <source>
        <dbReference type="Google" id="ProtNLM"/>
    </source>
</evidence>
<evidence type="ECO:0000313" key="3">
    <source>
        <dbReference type="EMBL" id="CAI5714772.1"/>
    </source>
</evidence>
<reference evidence="3" key="1">
    <citation type="submission" date="2022-12" db="EMBL/GenBank/DDBJ databases">
        <authorList>
            <person name="Webb A."/>
        </authorList>
    </citation>
    <scope>NUCLEOTIDE SEQUENCE</scope>
    <source>
        <strain evidence="3">Hp1</strain>
    </source>
</reference>
<dbReference type="AlphaFoldDB" id="A0AAV0T4T7"/>
<keyword evidence="1" id="KW-0175">Coiled coil</keyword>
<evidence type="ECO:0000256" key="2">
    <source>
        <dbReference type="SAM" id="MobiDB-lite"/>
    </source>
</evidence>
<sequence length="456" mass="51147">MSDRKRQRVDAAARRLQLCADDLRHMSSSLASCQFRQPSAHTSIPLPASRSAPKPRKASIPKPSSPCSLSLYSVVSSATYAAKTSASEHEKTWQMTLHRLGLEILEKTGSREALERGERLTRRFEALSDSVQLCQEKLKRVGDDVALQDRVEKQLAQEEEAWEQQMQVREQRVAEREVELQALKEENAAAAAGTTGGENDTEKEEGDDDDEDGDDGDDGDEVLDEVQDQDEQVKLAELAELREALALRLEEKRDIEAAVSSLQRKKARRSAAVAEHKSKGRGQSIDVEAEVAAAAREQVLRELREEKEMLQREIIAAEEMEERMDENVRDLPALKEELAEVKRKKAEVQTCVDSLRLELARQKRKMRYMVDVQLLTARDTNPPTLREEAVLLHLLYEHEGEMGVNELKQEASKLLEDHGKPNGNGVVIRALYSLVANGLVQIDRSHGNGLVTLLLV</sequence>
<accession>A0AAV0T4T7</accession>
<proteinExistence type="predicted"/>